<feature type="domain" description="HAT C-terminal dimerisation" evidence="6">
    <location>
        <begin position="639"/>
        <end position="690"/>
    </location>
</feature>
<comment type="caution">
    <text evidence="7">The sequence shown here is derived from an EMBL/GenBank/DDBJ whole genome shotgun (WGS) entry which is preliminary data.</text>
</comment>
<keyword evidence="4" id="KW-0862">Zinc</keyword>
<name>A0AAN6BKW3_ASPLE</name>
<evidence type="ECO:0000256" key="3">
    <source>
        <dbReference type="ARBA" id="ARBA00022771"/>
    </source>
</evidence>
<reference evidence="7" key="2">
    <citation type="submission" date="2020-04" db="EMBL/GenBank/DDBJ databases">
        <authorList>
            <person name="Santos R.A.C."/>
            <person name="Steenwyk J.L."/>
            <person name="Rivero-Menendez O."/>
            <person name="Mead M.E."/>
            <person name="Silva L.P."/>
            <person name="Bastos R.W."/>
            <person name="Alastruey-Izquierdo A."/>
            <person name="Goldman G.H."/>
            <person name="Rokas A."/>
        </authorList>
    </citation>
    <scope>NUCLEOTIDE SEQUENCE</scope>
    <source>
        <strain evidence="7">CNM-CM8927</strain>
    </source>
</reference>
<organism evidence="7 8">
    <name type="scientific">Aspergillus lentulus</name>
    <dbReference type="NCBI Taxonomy" id="293939"/>
    <lineage>
        <taxon>Eukaryota</taxon>
        <taxon>Fungi</taxon>
        <taxon>Dikarya</taxon>
        <taxon>Ascomycota</taxon>
        <taxon>Pezizomycotina</taxon>
        <taxon>Eurotiomycetes</taxon>
        <taxon>Eurotiomycetidae</taxon>
        <taxon>Eurotiales</taxon>
        <taxon>Aspergillaceae</taxon>
        <taxon>Aspergillus</taxon>
        <taxon>Aspergillus subgen. Fumigati</taxon>
    </lineage>
</organism>
<evidence type="ECO:0000256" key="5">
    <source>
        <dbReference type="ARBA" id="ARBA00023242"/>
    </source>
</evidence>
<dbReference type="PANTHER" id="PTHR46481">
    <property type="entry name" value="ZINC FINGER BED DOMAIN-CONTAINING PROTEIN 4"/>
    <property type="match status" value="1"/>
</dbReference>
<dbReference type="InterPro" id="IPR008906">
    <property type="entry name" value="HATC_C_dom"/>
</dbReference>
<evidence type="ECO:0000313" key="7">
    <source>
        <dbReference type="EMBL" id="KAF4200160.1"/>
    </source>
</evidence>
<evidence type="ECO:0000256" key="1">
    <source>
        <dbReference type="ARBA" id="ARBA00004123"/>
    </source>
</evidence>
<protein>
    <recommendedName>
        <fullName evidence="6">HAT C-terminal dimerisation domain-containing protein</fullName>
    </recommendedName>
</protein>
<keyword evidence="2" id="KW-0479">Metal-binding</keyword>
<keyword evidence="5" id="KW-0539">Nucleus</keyword>
<dbReference type="AlphaFoldDB" id="A0AAN6BKW3"/>
<keyword evidence="3" id="KW-0863">Zinc-finger</keyword>
<evidence type="ECO:0000313" key="8">
    <source>
        <dbReference type="Proteomes" id="UP000649114"/>
    </source>
</evidence>
<sequence length="691" mass="78572">MASQGQASDAYPSSVPDGDQIEYPAFDFPQDVQGLYTPDPSCSQQTIFSSSDTDFAWPGPLLPIPESLERVGPDRTKAYILYSEMSKDAFVAWWLETDFGKKKRIYWDGRHHAKCWEQFEQVAHGKTGKPGVMCTHCRAVLDHPASGHTGTSSMNKHINGPCCRKSTGRTTNILASIQRAAHKASKKSEVVFTQEVWEHKLLKFLTISQLPFQFIERPDSHDVINFARLAPVPPHFPSSKTIRRRLRDFVEEQQQTLLQKLPPRAKLSIALDCWTSPNGEFHEILLGFVPLHGAHSGVNLGSLLFELLQQHQIAHRVLAITTDNASNNNTLMSSIQESVQSLGVGNAAIIRIPCIAHIIQLSLNDLLGLMKANPKNEAIQTDWSDTCSGFLDSRHQNTAIANTLNKIRKLAIFINASPQRWETFCSLQTKDPKLMPIQDVKTRWNSTFLMLQRAKRLQSTYNAFCSESQYALPHLTLDHEEWRHIEYLLCITQPLFRFTTLLSQTRDVSIHLVFSIYNKLFDHLEKSMDALRRKRVLWKQLVLKALEAAKSKLSHCYAMTDDIPEQAEDFSTKEWEDPDQDWLTRYRKSLEDYLEPYKKDLSDIQSRSKADKCAITLSELEVSCMPEDSQPSLSDQRDELAQYLESGIVRSPPRIFWKDHQHDFPALARLARDVLSISATGAGVERLFNSA</sequence>
<dbReference type="EMBL" id="JAAAPU010000226">
    <property type="protein sequence ID" value="KAF4200160.1"/>
    <property type="molecule type" value="Genomic_DNA"/>
</dbReference>
<dbReference type="GO" id="GO:0005634">
    <property type="term" value="C:nucleus"/>
    <property type="evidence" value="ECO:0007669"/>
    <property type="project" value="UniProtKB-SubCell"/>
</dbReference>
<dbReference type="InterPro" id="IPR052035">
    <property type="entry name" value="ZnF_BED_domain_contain"/>
</dbReference>
<reference evidence="7" key="1">
    <citation type="journal article" date="2020" name="bioRxiv">
        <title>Genomic and phenotypic heterogeneity of clinical isolates of the human pathogens Aspergillus fumigatus, Aspergillus lentulus and Aspergillus fumigatiaffinis.</title>
        <authorList>
            <person name="dos Santos R.A.C."/>
            <person name="Steenwyk J.L."/>
            <person name="Rivero-Menendez O."/>
            <person name="Mead M.E."/>
            <person name="Silva L.P."/>
            <person name="Bastos R.W."/>
            <person name="Alastruey-Izquierdo A."/>
            <person name="Goldman G.H."/>
            <person name="Rokas A."/>
        </authorList>
    </citation>
    <scope>NUCLEOTIDE SEQUENCE</scope>
    <source>
        <strain evidence="7">CNM-CM8927</strain>
    </source>
</reference>
<accession>A0AAN6BKW3</accession>
<dbReference type="GO" id="GO:0046983">
    <property type="term" value="F:protein dimerization activity"/>
    <property type="evidence" value="ECO:0007669"/>
    <property type="project" value="InterPro"/>
</dbReference>
<dbReference type="Proteomes" id="UP000649114">
    <property type="component" value="Unassembled WGS sequence"/>
</dbReference>
<comment type="subcellular location">
    <subcellularLocation>
        <location evidence="1">Nucleus</location>
    </subcellularLocation>
</comment>
<dbReference type="PANTHER" id="PTHR46481:SF10">
    <property type="entry name" value="ZINC FINGER BED DOMAIN-CONTAINING PROTEIN 39"/>
    <property type="match status" value="1"/>
</dbReference>
<evidence type="ECO:0000259" key="6">
    <source>
        <dbReference type="Pfam" id="PF05699"/>
    </source>
</evidence>
<dbReference type="Pfam" id="PF05699">
    <property type="entry name" value="Dimer_Tnp_hAT"/>
    <property type="match status" value="1"/>
</dbReference>
<gene>
    <name evidence="7" type="ORF">CNMCM8927_003836</name>
</gene>
<evidence type="ECO:0000256" key="2">
    <source>
        <dbReference type="ARBA" id="ARBA00022723"/>
    </source>
</evidence>
<dbReference type="InterPro" id="IPR012337">
    <property type="entry name" value="RNaseH-like_sf"/>
</dbReference>
<dbReference type="GO" id="GO:0008270">
    <property type="term" value="F:zinc ion binding"/>
    <property type="evidence" value="ECO:0007669"/>
    <property type="project" value="UniProtKB-KW"/>
</dbReference>
<evidence type="ECO:0000256" key="4">
    <source>
        <dbReference type="ARBA" id="ARBA00022833"/>
    </source>
</evidence>
<dbReference type="SUPFAM" id="SSF53098">
    <property type="entry name" value="Ribonuclease H-like"/>
    <property type="match status" value="1"/>
</dbReference>
<proteinExistence type="predicted"/>